<feature type="region of interest" description="Disordered" evidence="1">
    <location>
        <begin position="27"/>
        <end position="64"/>
    </location>
</feature>
<feature type="chain" id="PRO_5035148988" evidence="2">
    <location>
        <begin position="26"/>
        <end position="137"/>
    </location>
</feature>
<dbReference type="Proteomes" id="UP000708208">
    <property type="component" value="Unassembled WGS sequence"/>
</dbReference>
<evidence type="ECO:0000313" key="4">
    <source>
        <dbReference type="Proteomes" id="UP000708208"/>
    </source>
</evidence>
<name>A0A8J2P2U6_9HEXA</name>
<sequence length="137" mass="14900">MDQKIFLALLIVLIGVTLHMKCVIADDSSSSEETRSMGDSPSKRKVPHNSQGRKWPKKNDSSAAEGHISKFKNITQRLDELSAGFELLKADVEILKQNAAPKAQNDTKSGLSAATDQVKSAFSSLAQNFKDLTAPTQ</sequence>
<keyword evidence="4" id="KW-1185">Reference proteome</keyword>
<dbReference type="EMBL" id="CAJVCH010084564">
    <property type="protein sequence ID" value="CAG7721924.1"/>
    <property type="molecule type" value="Genomic_DNA"/>
</dbReference>
<gene>
    <name evidence="3" type="ORF">AFUS01_LOCUS11109</name>
</gene>
<keyword evidence="2" id="KW-0732">Signal</keyword>
<evidence type="ECO:0000256" key="1">
    <source>
        <dbReference type="SAM" id="MobiDB-lite"/>
    </source>
</evidence>
<organism evidence="3 4">
    <name type="scientific">Allacma fusca</name>
    <dbReference type="NCBI Taxonomy" id="39272"/>
    <lineage>
        <taxon>Eukaryota</taxon>
        <taxon>Metazoa</taxon>
        <taxon>Ecdysozoa</taxon>
        <taxon>Arthropoda</taxon>
        <taxon>Hexapoda</taxon>
        <taxon>Collembola</taxon>
        <taxon>Symphypleona</taxon>
        <taxon>Sminthuridae</taxon>
        <taxon>Allacma</taxon>
    </lineage>
</organism>
<evidence type="ECO:0000313" key="3">
    <source>
        <dbReference type="EMBL" id="CAG7721924.1"/>
    </source>
</evidence>
<accession>A0A8J2P2U6</accession>
<reference evidence="3" key="1">
    <citation type="submission" date="2021-06" db="EMBL/GenBank/DDBJ databases">
        <authorList>
            <person name="Hodson N. C."/>
            <person name="Mongue J. A."/>
            <person name="Jaron S. K."/>
        </authorList>
    </citation>
    <scope>NUCLEOTIDE SEQUENCE</scope>
</reference>
<feature type="signal peptide" evidence="2">
    <location>
        <begin position="1"/>
        <end position="25"/>
    </location>
</feature>
<evidence type="ECO:0000256" key="2">
    <source>
        <dbReference type="SAM" id="SignalP"/>
    </source>
</evidence>
<comment type="caution">
    <text evidence="3">The sequence shown here is derived from an EMBL/GenBank/DDBJ whole genome shotgun (WGS) entry which is preliminary data.</text>
</comment>
<protein>
    <submittedName>
        <fullName evidence="3">Uncharacterized protein</fullName>
    </submittedName>
</protein>
<proteinExistence type="predicted"/>
<dbReference type="AlphaFoldDB" id="A0A8J2P2U6"/>